<feature type="domain" description="RNA polymerase sigma-70" evidence="5">
    <location>
        <begin position="232"/>
        <end position="258"/>
    </location>
</feature>
<dbReference type="PANTHER" id="PTHR30385">
    <property type="entry name" value="SIGMA FACTOR F FLAGELLAR"/>
    <property type="match status" value="1"/>
</dbReference>
<dbReference type="InterPro" id="IPR007627">
    <property type="entry name" value="RNA_pol_sigma70_r2"/>
</dbReference>
<sequence length="286" mass="31738">MSSREFSPYGASELGGLAARAGRGTPRAYDRNELAVAELWRQHVEARDAGAREALIMMHLPYARAVAAGLYGKHVNHEAEFDEYMQWATLGLIEALDRYDPGRGAQFTTYAFVRIQGAIRDGLEHISDRQEQLSLHRRLMAERAAAVERSVATELGTDGEAFDRLARVSVGLMLTFFLDGTGMIHDEDGALPDACYGTLVLKQSRKQVRELISYLTPREQSVVKLHYLQGLTYSEIGSVLNITRGRISQLHEQALTRLRRLFAGRETIAANAPTSPDSSPGPDNHE</sequence>
<reference evidence="6 7" key="1">
    <citation type="submission" date="2019-09" db="EMBL/GenBank/DDBJ databases">
        <authorList>
            <person name="Depoorter E."/>
        </authorList>
    </citation>
    <scope>NUCLEOTIDE SEQUENCE [LARGE SCALE GENOMIC DNA]</scope>
    <source>
        <strain evidence="6">LMG 30113</strain>
    </source>
</reference>
<keyword evidence="2" id="KW-0731">Sigma factor</keyword>
<dbReference type="AlphaFoldDB" id="A0A6P2S3V3"/>
<evidence type="ECO:0000259" key="5">
    <source>
        <dbReference type="PROSITE" id="PS00716"/>
    </source>
</evidence>
<dbReference type="Gene3D" id="1.10.1740.10">
    <property type="match status" value="1"/>
</dbReference>
<dbReference type="InterPro" id="IPR013324">
    <property type="entry name" value="RNA_pol_sigma_r3/r4-like"/>
</dbReference>
<evidence type="ECO:0000256" key="3">
    <source>
        <dbReference type="ARBA" id="ARBA00023125"/>
    </source>
</evidence>
<evidence type="ECO:0000256" key="2">
    <source>
        <dbReference type="ARBA" id="ARBA00023082"/>
    </source>
</evidence>
<keyword evidence="3" id="KW-0238">DNA-binding</keyword>
<dbReference type="EMBL" id="CABVQD010000046">
    <property type="protein sequence ID" value="VWC43569.1"/>
    <property type="molecule type" value="Genomic_DNA"/>
</dbReference>
<protein>
    <submittedName>
        <fullName evidence="6">DNA-directed RNA polymerase sigma-70 factor</fullName>
    </submittedName>
</protein>
<dbReference type="Pfam" id="PF04542">
    <property type="entry name" value="Sigma70_r2"/>
    <property type="match status" value="1"/>
</dbReference>
<organism evidence="6 7">
    <name type="scientific">Burkholderia paludis</name>
    <dbReference type="NCBI Taxonomy" id="1506587"/>
    <lineage>
        <taxon>Bacteria</taxon>
        <taxon>Pseudomonadati</taxon>
        <taxon>Pseudomonadota</taxon>
        <taxon>Betaproteobacteria</taxon>
        <taxon>Burkholderiales</taxon>
        <taxon>Burkholderiaceae</taxon>
        <taxon>Burkholderia</taxon>
        <taxon>Burkholderia cepacia complex</taxon>
    </lineage>
</organism>
<evidence type="ECO:0000256" key="4">
    <source>
        <dbReference type="ARBA" id="ARBA00023163"/>
    </source>
</evidence>
<evidence type="ECO:0000313" key="6">
    <source>
        <dbReference type="EMBL" id="VWC43569.1"/>
    </source>
</evidence>
<proteinExistence type="predicted"/>
<evidence type="ECO:0000256" key="1">
    <source>
        <dbReference type="ARBA" id="ARBA00023015"/>
    </source>
</evidence>
<dbReference type="InterPro" id="IPR007630">
    <property type="entry name" value="RNA_pol_sigma70_r4"/>
</dbReference>
<dbReference type="NCBIfam" id="TIGR02937">
    <property type="entry name" value="sigma70-ECF"/>
    <property type="match status" value="1"/>
</dbReference>
<dbReference type="PRINTS" id="PR00046">
    <property type="entry name" value="SIGMA70FCT"/>
</dbReference>
<gene>
    <name evidence="6" type="ORF">BPA30113_07112</name>
</gene>
<evidence type="ECO:0000313" key="7">
    <source>
        <dbReference type="Proteomes" id="UP000494330"/>
    </source>
</evidence>
<name>A0A6P2S3V3_9BURK</name>
<dbReference type="Pfam" id="PF04545">
    <property type="entry name" value="Sigma70_r4"/>
    <property type="match status" value="1"/>
</dbReference>
<keyword evidence="6" id="KW-0240">DNA-directed RNA polymerase</keyword>
<dbReference type="SUPFAM" id="SSF88946">
    <property type="entry name" value="Sigma2 domain of RNA polymerase sigma factors"/>
    <property type="match status" value="1"/>
</dbReference>
<dbReference type="GO" id="GO:0003677">
    <property type="term" value="F:DNA binding"/>
    <property type="evidence" value="ECO:0007669"/>
    <property type="project" value="UniProtKB-KW"/>
</dbReference>
<keyword evidence="4" id="KW-0804">Transcription</keyword>
<dbReference type="InterPro" id="IPR000943">
    <property type="entry name" value="RNA_pol_sigma70"/>
</dbReference>
<keyword evidence="1" id="KW-0805">Transcription regulation</keyword>
<accession>A0A6P2S3V3</accession>
<dbReference type="CDD" id="cd06171">
    <property type="entry name" value="Sigma70_r4"/>
    <property type="match status" value="1"/>
</dbReference>
<dbReference type="SUPFAM" id="SSF88659">
    <property type="entry name" value="Sigma3 and sigma4 domains of RNA polymerase sigma factors"/>
    <property type="match status" value="1"/>
</dbReference>
<dbReference type="GO" id="GO:0000428">
    <property type="term" value="C:DNA-directed RNA polymerase complex"/>
    <property type="evidence" value="ECO:0007669"/>
    <property type="project" value="UniProtKB-KW"/>
</dbReference>
<dbReference type="GO" id="GO:0006352">
    <property type="term" value="P:DNA-templated transcription initiation"/>
    <property type="evidence" value="ECO:0007669"/>
    <property type="project" value="InterPro"/>
</dbReference>
<dbReference type="InterPro" id="IPR013325">
    <property type="entry name" value="RNA_pol_sigma_r2"/>
</dbReference>
<dbReference type="GO" id="GO:0016987">
    <property type="term" value="F:sigma factor activity"/>
    <property type="evidence" value="ECO:0007669"/>
    <property type="project" value="UniProtKB-KW"/>
</dbReference>
<dbReference type="RefSeq" id="WP_031398208.1">
    <property type="nucleotide sequence ID" value="NZ_CABVQD010000046.1"/>
</dbReference>
<dbReference type="PROSITE" id="PS00716">
    <property type="entry name" value="SIGMA70_2"/>
    <property type="match status" value="1"/>
</dbReference>
<dbReference type="Gene3D" id="1.20.140.160">
    <property type="match status" value="1"/>
</dbReference>
<dbReference type="Proteomes" id="UP000494330">
    <property type="component" value="Unassembled WGS sequence"/>
</dbReference>
<keyword evidence="7" id="KW-1185">Reference proteome</keyword>
<dbReference type="InterPro" id="IPR014284">
    <property type="entry name" value="RNA_pol_sigma-70_dom"/>
</dbReference>